<keyword evidence="1" id="KW-0812">Transmembrane</keyword>
<evidence type="ECO:0000313" key="3">
    <source>
        <dbReference type="Proteomes" id="UP000034665"/>
    </source>
</evidence>
<reference evidence="2 3" key="1">
    <citation type="journal article" date="2015" name="Nature">
        <title>rRNA introns, odd ribosomes, and small enigmatic genomes across a large radiation of phyla.</title>
        <authorList>
            <person name="Brown C.T."/>
            <person name="Hug L.A."/>
            <person name="Thomas B.C."/>
            <person name="Sharon I."/>
            <person name="Castelle C.J."/>
            <person name="Singh A."/>
            <person name="Wilkins M.J."/>
            <person name="Williams K.H."/>
            <person name="Banfield J.F."/>
        </authorList>
    </citation>
    <scope>NUCLEOTIDE SEQUENCE [LARGE SCALE GENOMIC DNA]</scope>
</reference>
<evidence type="ECO:0000313" key="2">
    <source>
        <dbReference type="EMBL" id="KKR12974.1"/>
    </source>
</evidence>
<evidence type="ECO:0000256" key="1">
    <source>
        <dbReference type="SAM" id="Phobius"/>
    </source>
</evidence>
<sequence>MSIQEVSQKTEIPGFGQYVLAIFLTPIYYGLKGKWGAFIATAILYLIATLTMPLLGLGIVFWMAAAAPATWSLRNDIMVAHARRTGEETAAAIDRQQQRAAQQ</sequence>
<feature type="transmembrane region" description="Helical" evidence="1">
    <location>
        <begin position="12"/>
        <end position="31"/>
    </location>
</feature>
<dbReference type="AlphaFoldDB" id="A0A0G0N9V7"/>
<comment type="caution">
    <text evidence="2">The sequence shown here is derived from an EMBL/GenBank/DDBJ whole genome shotgun (WGS) entry which is preliminary data.</text>
</comment>
<keyword evidence="1" id="KW-1133">Transmembrane helix</keyword>
<protein>
    <recommendedName>
        <fullName evidence="4">TM2 domain-containing protein</fullName>
    </recommendedName>
</protein>
<keyword evidence="1" id="KW-0472">Membrane</keyword>
<evidence type="ECO:0008006" key="4">
    <source>
        <dbReference type="Google" id="ProtNLM"/>
    </source>
</evidence>
<accession>A0A0G0N9V7</accession>
<feature type="transmembrane region" description="Helical" evidence="1">
    <location>
        <begin position="37"/>
        <end position="64"/>
    </location>
</feature>
<dbReference type="Proteomes" id="UP000034665">
    <property type="component" value="Unassembled WGS sequence"/>
</dbReference>
<dbReference type="EMBL" id="LBWR01000001">
    <property type="protein sequence ID" value="KKR12974.1"/>
    <property type="molecule type" value="Genomic_DNA"/>
</dbReference>
<dbReference type="STRING" id="1619013.UT41_C0001G0518"/>
<name>A0A0G0N9V7_9BACT</name>
<organism evidence="2 3">
    <name type="scientific">Candidatus Wolfebacteria bacterium GW2011_GWC2_39_22</name>
    <dbReference type="NCBI Taxonomy" id="1619013"/>
    <lineage>
        <taxon>Bacteria</taxon>
        <taxon>Candidatus Wolfeibacteriota</taxon>
    </lineage>
</organism>
<proteinExistence type="predicted"/>
<gene>
    <name evidence="2" type="ORF">UT41_C0001G0518</name>
</gene>